<accession>A0A150HY84</accession>
<gene>
    <name evidence="1" type="ORF">AVENLUH13518_00726</name>
</gene>
<dbReference type="RefSeq" id="WP_061524033.1">
    <property type="nucleotide sequence ID" value="NZ_JRHX01000030.1"/>
</dbReference>
<protein>
    <recommendedName>
        <fullName evidence="3">Phage protein</fullName>
    </recommendedName>
</protein>
<reference evidence="1 2" key="1">
    <citation type="journal article" date="2016" name="Sci. Rep.">
        <title>Genomic and phenotypic characterization of the species Acinetobacter venetianus.</title>
        <authorList>
            <person name="Fondi M."/>
            <person name="Maida I."/>
            <person name="Perrin E."/>
            <person name="Orlandini V."/>
            <person name="La Torre L."/>
            <person name="Bosi E."/>
            <person name="Negroni A."/>
            <person name="Zanaroli G."/>
            <person name="Fava F."/>
            <person name="Decorosi F."/>
            <person name="Giovannetti L."/>
            <person name="Viti C."/>
            <person name="Vaneechoutte M."/>
            <person name="Dijkshoorn L."/>
            <person name="Fani R."/>
        </authorList>
    </citation>
    <scope>NUCLEOTIDE SEQUENCE [LARGE SCALE GENOMIC DNA]</scope>
    <source>
        <strain evidence="1 2">LUH13518</strain>
    </source>
</reference>
<organism evidence="1 2">
    <name type="scientific">Acinetobacter venetianus</name>
    <dbReference type="NCBI Taxonomy" id="52133"/>
    <lineage>
        <taxon>Bacteria</taxon>
        <taxon>Pseudomonadati</taxon>
        <taxon>Pseudomonadota</taxon>
        <taxon>Gammaproteobacteria</taxon>
        <taxon>Moraxellales</taxon>
        <taxon>Moraxellaceae</taxon>
        <taxon>Acinetobacter</taxon>
    </lineage>
</organism>
<name>A0A150HY84_9GAMM</name>
<dbReference type="PATRIC" id="fig|52133.19.peg.748"/>
<evidence type="ECO:0000313" key="1">
    <source>
        <dbReference type="EMBL" id="KXZ72115.1"/>
    </source>
</evidence>
<dbReference type="EMBL" id="JRHX01000030">
    <property type="protein sequence ID" value="KXZ72115.1"/>
    <property type="molecule type" value="Genomic_DNA"/>
</dbReference>
<comment type="caution">
    <text evidence="1">The sequence shown here is derived from an EMBL/GenBank/DDBJ whole genome shotgun (WGS) entry which is preliminary data.</text>
</comment>
<evidence type="ECO:0000313" key="2">
    <source>
        <dbReference type="Proteomes" id="UP000075544"/>
    </source>
</evidence>
<proteinExistence type="predicted"/>
<sequence>MTDDRKKKYEEKRVIKRVSFNTSTESDLLKFAEAIDFSTWVKQKILMDLELSELEDAKDNS</sequence>
<dbReference type="AlphaFoldDB" id="A0A150HY84"/>
<dbReference type="Proteomes" id="UP000075544">
    <property type="component" value="Unassembled WGS sequence"/>
</dbReference>
<evidence type="ECO:0008006" key="3">
    <source>
        <dbReference type="Google" id="ProtNLM"/>
    </source>
</evidence>